<gene>
    <name evidence="1" type="ORF">SDC9_35845</name>
</gene>
<dbReference type="AlphaFoldDB" id="A0A644VGR4"/>
<accession>A0A644VGR4</accession>
<dbReference type="EMBL" id="VSSQ01000288">
    <property type="protein sequence ID" value="MPL89803.1"/>
    <property type="molecule type" value="Genomic_DNA"/>
</dbReference>
<evidence type="ECO:0008006" key="2">
    <source>
        <dbReference type="Google" id="ProtNLM"/>
    </source>
</evidence>
<name>A0A644VGR4_9ZZZZ</name>
<evidence type="ECO:0000313" key="1">
    <source>
        <dbReference type="EMBL" id="MPL89803.1"/>
    </source>
</evidence>
<protein>
    <recommendedName>
        <fullName evidence="2">Flavodoxin domain-containing protein</fullName>
    </recommendedName>
</protein>
<sequence length="165" mass="18110">MKSIVYESNTGFTQKYAHMLGERTGLKVLPLESAKSELKKGEEIFFLGWICAGKISGYEKAAKLFSVQGAAAVGIMFPDETTIPQLRENNKITGIPLFFLRGGVAPEKLSMIKRKILSMVAKTVEKAGPKNEGEREMIDALRIGGDFVRAENLDGILAFIQGNQN</sequence>
<proteinExistence type="predicted"/>
<comment type="caution">
    <text evidence="1">The sequence shown here is derived from an EMBL/GenBank/DDBJ whole genome shotgun (WGS) entry which is preliminary data.</text>
</comment>
<reference evidence="1" key="1">
    <citation type="submission" date="2019-08" db="EMBL/GenBank/DDBJ databases">
        <authorList>
            <person name="Kucharzyk K."/>
            <person name="Murdoch R.W."/>
            <person name="Higgins S."/>
            <person name="Loffler F."/>
        </authorList>
    </citation>
    <scope>NUCLEOTIDE SEQUENCE</scope>
</reference>
<organism evidence="1">
    <name type="scientific">bioreactor metagenome</name>
    <dbReference type="NCBI Taxonomy" id="1076179"/>
    <lineage>
        <taxon>unclassified sequences</taxon>
        <taxon>metagenomes</taxon>
        <taxon>ecological metagenomes</taxon>
    </lineage>
</organism>